<dbReference type="AlphaFoldDB" id="A0A0Q9YLM7"/>
<reference evidence="2" key="3">
    <citation type="submission" date="2021-06" db="EMBL/GenBank/DDBJ databases">
        <title>Genomic Description and Analysis of Intracellular Bacteria, Candidatus Berkiella cookevillensis and Candidatus Berkiella aquae.</title>
        <authorList>
            <person name="Kidane D.T."/>
            <person name="Mehari Y.T."/>
            <person name="Rice F.C."/>
            <person name="Arivett B.A."/>
            <person name="Farone A.L."/>
            <person name="Berk S.G."/>
            <person name="Farone M.B."/>
        </authorList>
    </citation>
    <scope>NUCLEOTIDE SEQUENCE</scope>
    <source>
        <strain evidence="2">HT99</strain>
    </source>
</reference>
<proteinExistence type="predicted"/>
<dbReference type="InterPro" id="IPR007486">
    <property type="entry name" value="YebE"/>
</dbReference>
<evidence type="ECO:0000313" key="1">
    <source>
        <dbReference type="EMBL" id="KRG21615.1"/>
    </source>
</evidence>
<comment type="caution">
    <text evidence="1">The sequence shown here is derived from an EMBL/GenBank/DDBJ whole genome shotgun (WGS) entry which is preliminary data.</text>
</comment>
<dbReference type="InterPro" id="IPR029024">
    <property type="entry name" value="TerB-like"/>
</dbReference>
<sequence length="241" mass="25686">MMDINGLLNQFLGGNAKDSLNTLTEKAKALTEQAKQNGLGGFAGGAAAGGLLTLLLSSDKVRSLASGVLGYGGAAVLGAMAHKAYQNYQAGQSSQSLTPVTEQELTNLAPQYQPERMTTAAGEPFSLLLIKGMIAAAKADGHIDDNEQKRIFNEVEKLNLSAEHKALIFDALNQPLNVDDLTKDIHSVELASEFYLLSLLAIDPDNPAEQTYLTTLANKLKLPPDLVTHLQEQAKQGVESL</sequence>
<evidence type="ECO:0000313" key="3">
    <source>
        <dbReference type="Proteomes" id="UP000051497"/>
    </source>
</evidence>
<dbReference type="OrthoDB" id="5459344at2"/>
<dbReference type="Proteomes" id="UP000051497">
    <property type="component" value="Unassembled WGS sequence"/>
</dbReference>
<reference evidence="2" key="2">
    <citation type="journal article" date="2016" name="Genome Announc.">
        <title>Draft Genome Sequences of Two Novel Amoeba-Resistant Intranuclear Bacteria, 'Candidatus Berkiella cookevillensis' and 'Candidatus Berkiella aquae'.</title>
        <authorList>
            <person name="Mehari Y.T."/>
            <person name="Arivett B.A."/>
            <person name="Farone A.L."/>
            <person name="Gunderson J.H."/>
            <person name="Farone M.B."/>
        </authorList>
    </citation>
    <scope>NUCLEOTIDE SEQUENCE</scope>
    <source>
        <strain evidence="2">HT99</strain>
    </source>
</reference>
<evidence type="ECO:0000313" key="2">
    <source>
        <dbReference type="EMBL" id="MCS5711544.1"/>
    </source>
</evidence>
<dbReference type="Pfam" id="PF04391">
    <property type="entry name" value="DUF533"/>
    <property type="match status" value="1"/>
</dbReference>
<name>A0A0Q9YLM7_9GAMM</name>
<gene>
    <name evidence="1" type="primary">yebE</name>
    <name evidence="2" type="ORF">HT99x_008855</name>
    <name evidence="1" type="ORF">HT99x_01368</name>
</gene>
<dbReference type="RefSeq" id="WP_083482838.1">
    <property type="nucleotide sequence ID" value="NZ_LKAJ02000001.1"/>
</dbReference>
<dbReference type="CDD" id="cd07178">
    <property type="entry name" value="terB_like_YebE"/>
    <property type="match status" value="1"/>
</dbReference>
<dbReference type="STRING" id="295108.HT99x_01368"/>
<reference evidence="1" key="1">
    <citation type="submission" date="2015-09" db="EMBL/GenBank/DDBJ databases">
        <title>Draft Genome Sequences of Two Novel Amoeba-resistant Intranuclear Bacteria, Candidatus Berkiella cookevillensis and Candidatus Berkiella aquae.</title>
        <authorList>
            <person name="Mehari Y.T."/>
            <person name="Arivett B.A."/>
            <person name="Farone A.L."/>
            <person name="Gunderson J.H."/>
            <person name="Farone M.B."/>
        </authorList>
    </citation>
    <scope>NUCLEOTIDE SEQUENCE [LARGE SCALE GENOMIC DNA]</scope>
    <source>
        <strain evidence="1">HT99</strain>
    </source>
</reference>
<dbReference type="Gene3D" id="1.10.3680.10">
    <property type="entry name" value="TerB-like"/>
    <property type="match status" value="1"/>
</dbReference>
<organism evidence="1">
    <name type="scientific">Candidatus Berkiella aquae</name>
    <dbReference type="NCBI Taxonomy" id="295108"/>
    <lineage>
        <taxon>Bacteria</taxon>
        <taxon>Pseudomonadati</taxon>
        <taxon>Pseudomonadota</taxon>
        <taxon>Gammaproteobacteria</taxon>
        <taxon>Candidatus Berkiellales</taxon>
        <taxon>Candidatus Berkiellaceae</taxon>
        <taxon>Candidatus Berkiella</taxon>
    </lineage>
</organism>
<keyword evidence="3" id="KW-1185">Reference proteome</keyword>
<dbReference type="EMBL" id="LKAJ02000001">
    <property type="protein sequence ID" value="MCS5711544.1"/>
    <property type="molecule type" value="Genomic_DNA"/>
</dbReference>
<dbReference type="EMBL" id="LKAJ01000004">
    <property type="protein sequence ID" value="KRG21615.1"/>
    <property type="molecule type" value="Genomic_DNA"/>
</dbReference>
<dbReference type="SUPFAM" id="SSF158682">
    <property type="entry name" value="TerB-like"/>
    <property type="match status" value="1"/>
</dbReference>
<accession>A0A0Q9YLM7</accession>
<protein>
    <submittedName>
        <fullName evidence="1">Inner membrane protein YebE</fullName>
    </submittedName>
    <submittedName>
        <fullName evidence="2">Tellurite resistance TerB family protein</fullName>
    </submittedName>
</protein>